<dbReference type="Proteomes" id="UP000199053">
    <property type="component" value="Unassembled WGS sequence"/>
</dbReference>
<dbReference type="GO" id="GO:0016301">
    <property type="term" value="F:kinase activity"/>
    <property type="evidence" value="ECO:0007669"/>
    <property type="project" value="UniProtKB-KW"/>
</dbReference>
<dbReference type="SUPFAM" id="SSF56112">
    <property type="entry name" value="Protein kinase-like (PK-like)"/>
    <property type="match status" value="1"/>
</dbReference>
<dbReference type="OrthoDB" id="9797603at2"/>
<organism evidence="2 3">
    <name type="scientific">Maridesulfovibrio ferrireducens</name>
    <dbReference type="NCBI Taxonomy" id="246191"/>
    <lineage>
        <taxon>Bacteria</taxon>
        <taxon>Pseudomonadati</taxon>
        <taxon>Thermodesulfobacteriota</taxon>
        <taxon>Desulfovibrionia</taxon>
        <taxon>Desulfovibrionales</taxon>
        <taxon>Desulfovibrionaceae</taxon>
        <taxon>Maridesulfovibrio</taxon>
    </lineage>
</organism>
<dbReference type="STRING" id="246191.SAMN05660337_0283"/>
<dbReference type="InterPro" id="IPR011009">
    <property type="entry name" value="Kinase-like_dom_sf"/>
</dbReference>
<feature type="domain" description="Aminoglycoside phosphotransferase" evidence="1">
    <location>
        <begin position="76"/>
        <end position="242"/>
    </location>
</feature>
<keyword evidence="3" id="KW-1185">Reference proteome</keyword>
<dbReference type="RefSeq" id="WP_092157511.1">
    <property type="nucleotide sequence ID" value="NZ_FNGA01000001.1"/>
</dbReference>
<dbReference type="Gene3D" id="3.90.1200.10">
    <property type="match status" value="1"/>
</dbReference>
<name>A0A1G9BG56_9BACT</name>
<keyword evidence="2" id="KW-0418">Kinase</keyword>
<reference evidence="3" key="1">
    <citation type="submission" date="2016-10" db="EMBL/GenBank/DDBJ databases">
        <authorList>
            <person name="Varghese N."/>
            <person name="Submissions S."/>
        </authorList>
    </citation>
    <scope>NUCLEOTIDE SEQUENCE [LARGE SCALE GENOMIC DNA]</scope>
    <source>
        <strain evidence="3">DSM 16995</strain>
    </source>
</reference>
<proteinExistence type="predicted"/>
<accession>A0A1G9BG56</accession>
<dbReference type="EMBL" id="FNGA01000001">
    <property type="protein sequence ID" value="SDK38508.1"/>
    <property type="molecule type" value="Genomic_DNA"/>
</dbReference>
<dbReference type="InterPro" id="IPR002575">
    <property type="entry name" value="Aminoglycoside_PTrfase"/>
</dbReference>
<dbReference type="Pfam" id="PF01636">
    <property type="entry name" value="APH"/>
    <property type="match status" value="1"/>
</dbReference>
<keyword evidence="2" id="KW-0808">Transferase</keyword>
<sequence>MLDPLEPWARKTLRRHTEKNIPGSPERAISRSVIEDTNNNLWLMERIATKQIESRSAIARNLQSLHDSGLDKLLLYQLTDDDSYIADIMGFPWQLSPYYESDELPRPEFIHEAERGEVLAEFLCSLREHGKGKTFEKGAVPFDLLEYATTLVKTISEREPKVFERLEPICEKLFPEMEKFPSLPTAFCHGDFHPLNVLWKGKTVGAVIDWEFSDMRPEIYDVANMVGCVAFENPDAFDSGLIPAFMKNLKRDTDIAPESFAMLPYFIPALRFAWLSEWLRKKDWEMLSMELDFMEILLDRA</sequence>
<gene>
    <name evidence="2" type="ORF">SAMN05660337_0283</name>
</gene>
<protein>
    <submittedName>
        <fullName evidence="2">Homoserine kinase type II</fullName>
    </submittedName>
</protein>
<evidence type="ECO:0000259" key="1">
    <source>
        <dbReference type="Pfam" id="PF01636"/>
    </source>
</evidence>
<evidence type="ECO:0000313" key="2">
    <source>
        <dbReference type="EMBL" id="SDK38508.1"/>
    </source>
</evidence>
<dbReference type="AlphaFoldDB" id="A0A1G9BG56"/>
<evidence type="ECO:0000313" key="3">
    <source>
        <dbReference type="Proteomes" id="UP000199053"/>
    </source>
</evidence>